<keyword evidence="2 8" id="KW-0813">Transport</keyword>
<accession>A0A8J4A0J0</accession>
<dbReference type="AlphaFoldDB" id="A0A8J4A0J0"/>
<dbReference type="PROSITE" id="PS50928">
    <property type="entry name" value="ABC_TM1"/>
    <property type="match status" value="2"/>
</dbReference>
<feature type="transmembrane region" description="Helical" evidence="8">
    <location>
        <begin position="444"/>
        <end position="462"/>
    </location>
</feature>
<evidence type="ECO:0000313" key="10">
    <source>
        <dbReference type="EMBL" id="GIJ72961.1"/>
    </source>
</evidence>
<evidence type="ECO:0000256" key="1">
    <source>
        <dbReference type="ARBA" id="ARBA00004429"/>
    </source>
</evidence>
<feature type="transmembrane region" description="Helical" evidence="8">
    <location>
        <begin position="169"/>
        <end position="192"/>
    </location>
</feature>
<feature type="transmembrane region" description="Helical" evidence="8">
    <location>
        <begin position="551"/>
        <end position="576"/>
    </location>
</feature>
<reference evidence="10" key="1">
    <citation type="submission" date="2021-01" db="EMBL/GenBank/DDBJ databases">
        <title>Whole genome shotgun sequence of Virgisporangium ochraceum NBRC 16418.</title>
        <authorList>
            <person name="Komaki H."/>
            <person name="Tamura T."/>
        </authorList>
    </citation>
    <scope>NUCLEOTIDE SEQUENCE</scope>
    <source>
        <strain evidence="10">NBRC 16418</strain>
    </source>
</reference>
<organism evidence="10 11">
    <name type="scientific">Virgisporangium ochraceum</name>
    <dbReference type="NCBI Taxonomy" id="65505"/>
    <lineage>
        <taxon>Bacteria</taxon>
        <taxon>Bacillati</taxon>
        <taxon>Actinomycetota</taxon>
        <taxon>Actinomycetes</taxon>
        <taxon>Micromonosporales</taxon>
        <taxon>Micromonosporaceae</taxon>
        <taxon>Virgisporangium</taxon>
    </lineage>
</organism>
<evidence type="ECO:0000256" key="7">
    <source>
        <dbReference type="ARBA" id="ARBA00023136"/>
    </source>
</evidence>
<keyword evidence="11" id="KW-1185">Reference proteome</keyword>
<feature type="transmembrane region" description="Helical" evidence="8">
    <location>
        <begin position="225"/>
        <end position="248"/>
    </location>
</feature>
<dbReference type="PANTHER" id="PTHR43357">
    <property type="entry name" value="INNER MEMBRANE ABC TRANSPORTER PERMEASE PROTEIN YDCV"/>
    <property type="match status" value="1"/>
</dbReference>
<feature type="transmembrane region" description="Helical" evidence="8">
    <location>
        <begin position="329"/>
        <end position="352"/>
    </location>
</feature>
<evidence type="ECO:0000256" key="3">
    <source>
        <dbReference type="ARBA" id="ARBA00022475"/>
    </source>
</evidence>
<dbReference type="SUPFAM" id="SSF161098">
    <property type="entry name" value="MetI-like"/>
    <property type="match status" value="2"/>
</dbReference>
<dbReference type="InterPro" id="IPR000515">
    <property type="entry name" value="MetI-like"/>
</dbReference>
<comment type="similarity">
    <text evidence="8">Belongs to the binding-protein-dependent transport system permease family.</text>
</comment>
<gene>
    <name evidence="10" type="ORF">Voc01_078780</name>
</gene>
<comment type="caution">
    <text evidence="10">The sequence shown here is derived from an EMBL/GenBank/DDBJ whole genome shotgun (WGS) entry which is preliminary data.</text>
</comment>
<name>A0A8J4A0J0_9ACTN</name>
<evidence type="ECO:0000313" key="11">
    <source>
        <dbReference type="Proteomes" id="UP000635606"/>
    </source>
</evidence>
<evidence type="ECO:0000256" key="4">
    <source>
        <dbReference type="ARBA" id="ARBA00022519"/>
    </source>
</evidence>
<feature type="domain" description="ABC transmembrane type-1" evidence="9">
    <location>
        <begin position="379"/>
        <end position="572"/>
    </location>
</feature>
<dbReference type="Gene3D" id="1.10.3720.10">
    <property type="entry name" value="MetI-like"/>
    <property type="match status" value="2"/>
</dbReference>
<dbReference type="GO" id="GO:0005886">
    <property type="term" value="C:plasma membrane"/>
    <property type="evidence" value="ECO:0007669"/>
    <property type="project" value="UniProtKB-SubCell"/>
</dbReference>
<comment type="subcellular location">
    <subcellularLocation>
        <location evidence="1">Cell inner membrane</location>
        <topology evidence="1">Multi-pass membrane protein</topology>
    </subcellularLocation>
    <subcellularLocation>
        <location evidence="8">Cell membrane</location>
        <topology evidence="8">Multi-pass membrane protein</topology>
    </subcellularLocation>
</comment>
<dbReference type="InterPro" id="IPR035906">
    <property type="entry name" value="MetI-like_sf"/>
</dbReference>
<dbReference type="RefSeq" id="WP_203932794.1">
    <property type="nucleotide sequence ID" value="NZ_BOPH01000108.1"/>
</dbReference>
<evidence type="ECO:0000259" key="9">
    <source>
        <dbReference type="PROSITE" id="PS50928"/>
    </source>
</evidence>
<protein>
    <submittedName>
        <fullName evidence="10">Iron ABC transporter permease</fullName>
    </submittedName>
</protein>
<sequence>MPVDTLQPPAPPRRPSTAALARTSPFTVVGALVAGALAVLAVYPLLLVVVRPFWTGDGRFDVTPIRETLALPDLGTLLWHTAVVVGASTVAALLIGSALAWVNERTDARLGLLTDLVPLLPFLLPPIAGAVGWALLGSERSGYLNLALRPVLSAVGIDLAEGPLNIHSWYGLVFVYTVYQVPYVFMMVSAGLRNLDATLEEQARVSGAGLFRVVRTVSLPAVRPALGAAALLMVWTGFGLFSVPAILAPQAGIDILSVRIVQLLSFTYPPQTGVAVGLNLVVMLVVTAVWYAQLRVLRAGRSATVGGRGATARPVRLGRWRWTVRAAMLGYLGLASVLPLGALVLVSLTGFWSDTIDWGRLSLDAFRRTFADIATREALLNSLLLGVVGATVATLAAAVISLLIRRGGPGTRGVRLVVDAAIKFPPTLSHLVLAVGFALAFNGAPFWLGGTYWILLLAYVSMHMPQATTASDAAAAQVGRELTEASRVSGAPPGRTFLRIDLPLMAPGLLAGWALLFVTITGDISASAILAGTSNEVVGFRILEVFANGDYAMLGSLSIALVAVSAAVVLPVTWYARRRGSTAGRP</sequence>
<keyword evidence="6 8" id="KW-1133">Transmembrane helix</keyword>
<evidence type="ECO:0000256" key="5">
    <source>
        <dbReference type="ARBA" id="ARBA00022692"/>
    </source>
</evidence>
<feature type="transmembrane region" description="Helical" evidence="8">
    <location>
        <begin position="77"/>
        <end position="101"/>
    </location>
</feature>
<feature type="transmembrane region" description="Helical" evidence="8">
    <location>
        <begin position="268"/>
        <end position="292"/>
    </location>
</feature>
<feature type="domain" description="ABC transmembrane type-1" evidence="9">
    <location>
        <begin position="78"/>
        <end position="293"/>
    </location>
</feature>
<feature type="transmembrane region" description="Helical" evidence="8">
    <location>
        <begin position="416"/>
        <end position="438"/>
    </location>
</feature>
<dbReference type="Pfam" id="PF00528">
    <property type="entry name" value="BPD_transp_1"/>
    <property type="match status" value="2"/>
</dbReference>
<keyword evidence="4" id="KW-0997">Cell inner membrane</keyword>
<feature type="transmembrane region" description="Helical" evidence="8">
    <location>
        <begin position="26"/>
        <end position="50"/>
    </location>
</feature>
<dbReference type="PANTHER" id="PTHR43357:SF4">
    <property type="entry name" value="INNER MEMBRANE ABC TRANSPORTER PERMEASE PROTEIN YDCV"/>
    <property type="match status" value="1"/>
</dbReference>
<proteinExistence type="inferred from homology"/>
<keyword evidence="3" id="KW-1003">Cell membrane</keyword>
<feature type="transmembrane region" description="Helical" evidence="8">
    <location>
        <begin position="113"/>
        <end position="136"/>
    </location>
</feature>
<dbReference type="EMBL" id="BOPH01000108">
    <property type="protein sequence ID" value="GIJ72961.1"/>
    <property type="molecule type" value="Genomic_DNA"/>
</dbReference>
<evidence type="ECO:0000256" key="2">
    <source>
        <dbReference type="ARBA" id="ARBA00022448"/>
    </source>
</evidence>
<keyword evidence="7 8" id="KW-0472">Membrane</keyword>
<feature type="transmembrane region" description="Helical" evidence="8">
    <location>
        <begin position="509"/>
        <end position="531"/>
    </location>
</feature>
<evidence type="ECO:0000256" key="8">
    <source>
        <dbReference type="RuleBase" id="RU363032"/>
    </source>
</evidence>
<dbReference type="GO" id="GO:0055085">
    <property type="term" value="P:transmembrane transport"/>
    <property type="evidence" value="ECO:0007669"/>
    <property type="project" value="InterPro"/>
</dbReference>
<dbReference type="CDD" id="cd06261">
    <property type="entry name" value="TM_PBP2"/>
    <property type="match status" value="2"/>
</dbReference>
<evidence type="ECO:0000256" key="6">
    <source>
        <dbReference type="ARBA" id="ARBA00022989"/>
    </source>
</evidence>
<feature type="transmembrane region" description="Helical" evidence="8">
    <location>
        <begin position="383"/>
        <end position="404"/>
    </location>
</feature>
<keyword evidence="5 8" id="KW-0812">Transmembrane</keyword>
<dbReference type="Proteomes" id="UP000635606">
    <property type="component" value="Unassembled WGS sequence"/>
</dbReference>